<dbReference type="Proteomes" id="UP000661077">
    <property type="component" value="Unassembled WGS sequence"/>
</dbReference>
<dbReference type="PANTHER" id="PTHR30537:SF72">
    <property type="entry name" value="LYSR FAMILY TRANSCRIPTIONAL REGULATOR"/>
    <property type="match status" value="1"/>
</dbReference>
<keyword evidence="4" id="KW-0804">Transcription</keyword>
<dbReference type="PROSITE" id="PS50931">
    <property type="entry name" value="HTH_LYSR"/>
    <property type="match status" value="1"/>
</dbReference>
<dbReference type="InterPro" id="IPR036388">
    <property type="entry name" value="WH-like_DNA-bd_sf"/>
</dbReference>
<reference evidence="6 7" key="1">
    <citation type="journal article" date="2021" name="Int. J. Syst. Evol. Microbiol.">
        <title>Steroidobacter gossypii sp. nov., isolated from soil of cotton cropping field.</title>
        <authorList>
            <person name="Huang R."/>
            <person name="Yang S."/>
            <person name="Zhen C."/>
            <person name="Liu W."/>
        </authorList>
    </citation>
    <scope>NUCLEOTIDE SEQUENCE [LARGE SCALE GENOMIC DNA]</scope>
    <source>
        <strain evidence="6 7">S1-65</strain>
    </source>
</reference>
<gene>
    <name evidence="6" type="ORF">JM946_17970</name>
</gene>
<evidence type="ECO:0000256" key="3">
    <source>
        <dbReference type="ARBA" id="ARBA00023125"/>
    </source>
</evidence>
<proteinExistence type="inferred from homology"/>
<evidence type="ECO:0000256" key="1">
    <source>
        <dbReference type="ARBA" id="ARBA00009437"/>
    </source>
</evidence>
<dbReference type="InterPro" id="IPR000847">
    <property type="entry name" value="LysR_HTH_N"/>
</dbReference>
<dbReference type="CDD" id="cd08472">
    <property type="entry name" value="PBP2_CrgA_like_3"/>
    <property type="match status" value="1"/>
</dbReference>
<evidence type="ECO:0000259" key="5">
    <source>
        <dbReference type="PROSITE" id="PS50931"/>
    </source>
</evidence>
<dbReference type="PANTHER" id="PTHR30537">
    <property type="entry name" value="HTH-TYPE TRANSCRIPTIONAL REGULATOR"/>
    <property type="match status" value="1"/>
</dbReference>
<accession>A0ABS1X047</accession>
<dbReference type="Pfam" id="PF00126">
    <property type="entry name" value="HTH_1"/>
    <property type="match status" value="1"/>
</dbReference>
<dbReference type="SUPFAM" id="SSF46785">
    <property type="entry name" value="Winged helix' DNA-binding domain"/>
    <property type="match status" value="1"/>
</dbReference>
<evidence type="ECO:0000256" key="2">
    <source>
        <dbReference type="ARBA" id="ARBA00023015"/>
    </source>
</evidence>
<dbReference type="RefSeq" id="WP_203168737.1">
    <property type="nucleotide sequence ID" value="NZ_JAEVLS010000004.1"/>
</dbReference>
<dbReference type="SUPFAM" id="SSF53850">
    <property type="entry name" value="Periplasmic binding protein-like II"/>
    <property type="match status" value="1"/>
</dbReference>
<dbReference type="Gene3D" id="1.10.10.10">
    <property type="entry name" value="Winged helix-like DNA-binding domain superfamily/Winged helix DNA-binding domain"/>
    <property type="match status" value="1"/>
</dbReference>
<comment type="caution">
    <text evidence="6">The sequence shown here is derived from an EMBL/GenBank/DDBJ whole genome shotgun (WGS) entry which is preliminary data.</text>
</comment>
<keyword evidence="7" id="KW-1185">Reference proteome</keyword>
<evidence type="ECO:0000313" key="7">
    <source>
        <dbReference type="Proteomes" id="UP000661077"/>
    </source>
</evidence>
<organism evidence="6 7">
    <name type="scientific">Steroidobacter gossypii</name>
    <dbReference type="NCBI Taxonomy" id="2805490"/>
    <lineage>
        <taxon>Bacteria</taxon>
        <taxon>Pseudomonadati</taxon>
        <taxon>Pseudomonadota</taxon>
        <taxon>Gammaproteobacteria</taxon>
        <taxon>Steroidobacterales</taxon>
        <taxon>Steroidobacteraceae</taxon>
        <taxon>Steroidobacter</taxon>
    </lineage>
</organism>
<protein>
    <submittedName>
        <fullName evidence="6">LysR family transcriptional regulator</fullName>
    </submittedName>
</protein>
<dbReference type="InterPro" id="IPR005119">
    <property type="entry name" value="LysR_subst-bd"/>
</dbReference>
<sequence length="301" mass="33677">MDRIDVIRLFVRIVERASFSDAARDLQMPRASATRVIQELETHLGVRLLERTTRAVRPTDDGMRYYSRCTQLLADLDQLETVFHETEPTGPVCADMQGTLARFFVIPALPEFRARYPGISLHLRESDRMVDLVTEGVDCVLRAGSLSDSSLVGRQVAASEQLTLASPGYLQRHGVPESPDDLFKHRMVGYAASHTGQPYALDFTIDGEVREFTLPHDVLVKGAEIYTASGVAGLGLIQVPRYRVQHQIRSGQLVSILEDYPPPKMPVSVLYPHNRHLAGRVRVFVDWLAALFRTAQSDGRL</sequence>
<dbReference type="Gene3D" id="3.40.190.290">
    <property type="match status" value="1"/>
</dbReference>
<comment type="similarity">
    <text evidence="1">Belongs to the LysR transcriptional regulatory family.</text>
</comment>
<name>A0ABS1X047_9GAMM</name>
<dbReference type="Pfam" id="PF03466">
    <property type="entry name" value="LysR_substrate"/>
    <property type="match status" value="1"/>
</dbReference>
<feature type="domain" description="HTH lysR-type" evidence="5">
    <location>
        <begin position="1"/>
        <end position="59"/>
    </location>
</feature>
<dbReference type="InterPro" id="IPR058163">
    <property type="entry name" value="LysR-type_TF_proteobact-type"/>
</dbReference>
<dbReference type="EMBL" id="JAEVLS010000004">
    <property type="protein sequence ID" value="MBM0106621.1"/>
    <property type="molecule type" value="Genomic_DNA"/>
</dbReference>
<keyword evidence="2" id="KW-0805">Transcription regulation</keyword>
<evidence type="ECO:0000313" key="6">
    <source>
        <dbReference type="EMBL" id="MBM0106621.1"/>
    </source>
</evidence>
<dbReference type="InterPro" id="IPR036390">
    <property type="entry name" value="WH_DNA-bd_sf"/>
</dbReference>
<evidence type="ECO:0000256" key="4">
    <source>
        <dbReference type="ARBA" id="ARBA00023163"/>
    </source>
</evidence>
<keyword evidence="3" id="KW-0238">DNA-binding</keyword>